<organism evidence="2 3">
    <name type="scientific">Chitinophaga hostae</name>
    <dbReference type="NCBI Taxonomy" id="2831022"/>
    <lineage>
        <taxon>Bacteria</taxon>
        <taxon>Pseudomonadati</taxon>
        <taxon>Bacteroidota</taxon>
        <taxon>Chitinophagia</taxon>
        <taxon>Chitinophagales</taxon>
        <taxon>Chitinophagaceae</taxon>
        <taxon>Chitinophaga</taxon>
    </lineage>
</organism>
<dbReference type="EMBL" id="JAGTXB010000004">
    <property type="protein sequence ID" value="MBS0027667.1"/>
    <property type="molecule type" value="Genomic_DNA"/>
</dbReference>
<gene>
    <name evidence="2" type="ORF">KE626_10140</name>
</gene>
<dbReference type="InterPro" id="IPR004919">
    <property type="entry name" value="GmrSD_N"/>
</dbReference>
<evidence type="ECO:0000313" key="2">
    <source>
        <dbReference type="EMBL" id="MBS0027667.1"/>
    </source>
</evidence>
<dbReference type="Proteomes" id="UP000676386">
    <property type="component" value="Unassembled WGS sequence"/>
</dbReference>
<keyword evidence="3" id="KW-1185">Reference proteome</keyword>
<dbReference type="RefSeq" id="WP_211972772.1">
    <property type="nucleotide sequence ID" value="NZ_CBFHAM010000019.1"/>
</dbReference>
<evidence type="ECO:0000313" key="3">
    <source>
        <dbReference type="Proteomes" id="UP000676386"/>
    </source>
</evidence>
<protein>
    <submittedName>
        <fullName evidence="2">DUF262 domain-containing protein</fullName>
    </submittedName>
</protein>
<reference evidence="2 3" key="1">
    <citation type="submission" date="2021-04" db="EMBL/GenBank/DDBJ databases">
        <title>Chitinophaga sp. nov., isolated from the rhizosphere soil.</title>
        <authorList>
            <person name="He S."/>
        </authorList>
    </citation>
    <scope>NUCLEOTIDE SEQUENCE [LARGE SCALE GENOMIC DNA]</scope>
    <source>
        <strain evidence="2 3">2R12</strain>
    </source>
</reference>
<sequence length="766" mass="90193">MNNITLWDILSNNVEDLNIPGGIHIPMIQRDYAQGRNNRKATEIRKSFLNKILSGIRSVLDNKHSPLELDFIYGYVEAGMFIPLDGQQRLTTLYLLHWYLAFRDHQLSRYQEQFSKFTYQTRQSSDSFIRNLVSGFSADDHSQVFDHHKSFEAIITDKNWYYMTWGHDLTIRSAITMLDEIDMAFRDASSLFTDLIQPGRPLVVFHFLNIDNFGLSDDLYVKMNSRGKPLTNFENLKAELGRFIETSDFNKKHQYKLSHSGGDKSVDLETYFMTRIDTVWSDYFWNLKNPETKEFDDKLLNLLAFVALNETAQHDLLKYDDSLEQFNDKTDLTYYKFNNLALLGENVIISYIDCLDLLVSLNGDIQAYFNENIYLNKKGIIKSSFEGDFGARYIERILHYAVFKFLNANKNNLDSFELKKWDRLMRNLVLHTTYNSSRDYHDTITSIDRIVIAYTGDIYKDFLDLNIRGFDVQQIKEERLKIELMNRSADWANLINEAESHLYLEGQIIFLLAFSGIYKRYLAEDFDWIKISVNDYLDDAVLYFEKFKQLFTDLGLKKFEDEIFRRALLTKGDYLLYSTNYSLLIDNHRDISWSRLLRETGNTSNKGFIERSACLKHLFDDIQVDDVEGSLKRIIREHICIDWRKDFIDHPILMNTSQEKYIKFFDENYIYILKKSKYNKNVDPEVKSILLKELLLGQGIQDHEVEMGYVEALEQYGITKLKDQKLDIVYNHDGNKKYFIKPQDMEGIQYDTATDVLTHVLHHILK</sequence>
<comment type="caution">
    <text evidence="2">The sequence shown here is derived from an EMBL/GenBank/DDBJ whole genome shotgun (WGS) entry which is preliminary data.</text>
</comment>
<dbReference type="Pfam" id="PF03235">
    <property type="entry name" value="GmrSD_N"/>
    <property type="match status" value="1"/>
</dbReference>
<proteinExistence type="predicted"/>
<feature type="domain" description="GmrSD restriction endonucleases N-terminal" evidence="1">
    <location>
        <begin position="16"/>
        <end position="240"/>
    </location>
</feature>
<accession>A0ABS5IXG2</accession>
<name>A0ABS5IXG2_9BACT</name>
<evidence type="ECO:0000259" key="1">
    <source>
        <dbReference type="Pfam" id="PF03235"/>
    </source>
</evidence>